<dbReference type="GO" id="GO:0070062">
    <property type="term" value="C:extracellular exosome"/>
    <property type="evidence" value="ECO:0007669"/>
    <property type="project" value="TreeGrafter"/>
</dbReference>
<dbReference type="SMART" id="SM01039">
    <property type="entry name" value="BRICHOS"/>
    <property type="match status" value="1"/>
</dbReference>
<comment type="subcellular location">
    <subcellularLocation>
        <location evidence="1 9">Membrane</location>
        <topology evidence="1 9">Single-pass type II membrane protein</topology>
    </subcellularLocation>
</comment>
<evidence type="ECO:0000256" key="5">
    <source>
        <dbReference type="ARBA" id="ARBA00022989"/>
    </source>
</evidence>
<organism evidence="11">
    <name type="scientific">Nyssomyia neivai</name>
    <dbReference type="NCBI Taxonomy" id="330878"/>
    <lineage>
        <taxon>Eukaryota</taxon>
        <taxon>Metazoa</taxon>
        <taxon>Ecdysozoa</taxon>
        <taxon>Arthropoda</taxon>
        <taxon>Hexapoda</taxon>
        <taxon>Insecta</taxon>
        <taxon>Pterygota</taxon>
        <taxon>Neoptera</taxon>
        <taxon>Endopterygota</taxon>
        <taxon>Diptera</taxon>
        <taxon>Nematocera</taxon>
        <taxon>Psychodoidea</taxon>
        <taxon>Psychodidae</taxon>
        <taxon>Nyssomyia</taxon>
    </lineage>
</organism>
<keyword evidence="8" id="KW-0325">Glycoprotein</keyword>
<dbReference type="GO" id="GO:0005886">
    <property type="term" value="C:plasma membrane"/>
    <property type="evidence" value="ECO:0007669"/>
    <property type="project" value="UniProtKB-UniRule"/>
</dbReference>
<evidence type="ECO:0000256" key="8">
    <source>
        <dbReference type="ARBA" id="ARBA00023180"/>
    </source>
</evidence>
<feature type="domain" description="BRICHOS" evidence="10">
    <location>
        <begin position="185"/>
        <end position="280"/>
    </location>
</feature>
<evidence type="ECO:0000313" key="11">
    <source>
        <dbReference type="EMBL" id="JAV03014.1"/>
    </source>
</evidence>
<keyword evidence="7" id="KW-1015">Disulfide bond</keyword>
<name>A0A1L8D9M2_9DIPT</name>
<dbReference type="GO" id="GO:0005794">
    <property type="term" value="C:Golgi apparatus"/>
    <property type="evidence" value="ECO:0007669"/>
    <property type="project" value="TreeGrafter"/>
</dbReference>
<dbReference type="PANTHER" id="PTHR10962">
    <property type="entry name" value="INTEGRAL TRANSMEMBRANE PROTEIN 2"/>
    <property type="match status" value="1"/>
</dbReference>
<comment type="similarity">
    <text evidence="2 9">Belongs to the ITM2 family.</text>
</comment>
<evidence type="ECO:0000256" key="4">
    <source>
        <dbReference type="ARBA" id="ARBA00022968"/>
    </source>
</evidence>
<dbReference type="PROSITE" id="PS50869">
    <property type="entry name" value="BRICHOS"/>
    <property type="match status" value="1"/>
</dbReference>
<feature type="transmembrane region" description="Helical" evidence="9">
    <location>
        <begin position="58"/>
        <end position="77"/>
    </location>
</feature>
<dbReference type="AlphaFoldDB" id="A0A1L8D9M2"/>
<dbReference type="GO" id="GO:0042985">
    <property type="term" value="P:negative regulation of amyloid precursor protein biosynthetic process"/>
    <property type="evidence" value="ECO:0007669"/>
    <property type="project" value="TreeGrafter"/>
</dbReference>
<evidence type="ECO:0000256" key="3">
    <source>
        <dbReference type="ARBA" id="ARBA00022692"/>
    </source>
</evidence>
<sequence length="324" mass="38042">MTILTSANEKKNTEVTVVPLVVENEINDSKELTSVRVLKKPREMRAPLERHPWTITKIFTIALIIMSLGILGGNFLARHLSRSHIDRMRFHGFCGVPYDSGLVDNRTMMLYNSKFRSFEDEDLPLLSRAMAFFGSSNNQQLSERIDDFRYDIEEEEKMAQKFFKEELELDLSDDESYARIDVPDFKNGRPGRFLHDFKYNQSGIIDAENRRCFVMPLDRDVVLPPRSMRDLVLRIWNGYYDIDTSVIRKEMRVVIPEIDDLTTVAPTITNECKNMKIFRLEKIEHNLTKRSLEDAREKFVEFTGKMSETYLHNMQELEDYLKMN</sequence>
<protein>
    <recommendedName>
        <fullName evidence="9">Integral membrane protein 2</fullName>
    </recommendedName>
</protein>
<keyword evidence="6 9" id="KW-0472">Membrane</keyword>
<dbReference type="InterPro" id="IPR040145">
    <property type="entry name" value="ITM2"/>
</dbReference>
<dbReference type="Pfam" id="PF04089">
    <property type="entry name" value="BRICHOS"/>
    <property type="match status" value="1"/>
</dbReference>
<keyword evidence="3 9" id="KW-0812">Transmembrane</keyword>
<dbReference type="GO" id="GO:0001540">
    <property type="term" value="F:amyloid-beta binding"/>
    <property type="evidence" value="ECO:0007669"/>
    <property type="project" value="TreeGrafter"/>
</dbReference>
<dbReference type="PANTHER" id="PTHR10962:SF1">
    <property type="entry name" value="INTEGRAL MEMBRANE PROTEIN 2"/>
    <property type="match status" value="1"/>
</dbReference>
<keyword evidence="4 9" id="KW-0735">Signal-anchor</keyword>
<keyword evidence="9" id="KW-1003">Cell membrane</keyword>
<evidence type="ECO:0000256" key="6">
    <source>
        <dbReference type="ARBA" id="ARBA00023136"/>
    </source>
</evidence>
<evidence type="ECO:0000256" key="9">
    <source>
        <dbReference type="RuleBase" id="RU367061"/>
    </source>
</evidence>
<dbReference type="EMBL" id="GFDF01011070">
    <property type="protein sequence ID" value="JAV03014.1"/>
    <property type="molecule type" value="Transcribed_RNA"/>
</dbReference>
<proteinExistence type="inferred from homology"/>
<evidence type="ECO:0000256" key="1">
    <source>
        <dbReference type="ARBA" id="ARBA00004606"/>
    </source>
</evidence>
<evidence type="ECO:0000259" key="10">
    <source>
        <dbReference type="PROSITE" id="PS50869"/>
    </source>
</evidence>
<keyword evidence="5 9" id="KW-1133">Transmembrane helix</keyword>
<evidence type="ECO:0000256" key="2">
    <source>
        <dbReference type="ARBA" id="ARBA00006794"/>
    </source>
</evidence>
<accession>A0A1L8D9M2</accession>
<reference evidence="11" key="1">
    <citation type="submission" date="2016-12" db="EMBL/GenBank/DDBJ databases">
        <title>An insight into the sialome and mialome of the sand fly, Nyssomyia neivai.</title>
        <authorList>
            <person name="Sebastian V."/>
            <person name="Goulart T.M."/>
            <person name="Oliveira W."/>
            <person name="Calvo E."/>
            <person name="Oliveira L.F."/>
            <person name="Pinto M.C."/>
            <person name="Rosselino A.M."/>
            <person name="Ribeiro J.M."/>
        </authorList>
    </citation>
    <scope>NUCLEOTIDE SEQUENCE</scope>
</reference>
<dbReference type="InterPro" id="IPR007084">
    <property type="entry name" value="BRICHOS_dom"/>
</dbReference>
<evidence type="ECO:0000256" key="7">
    <source>
        <dbReference type="ARBA" id="ARBA00023157"/>
    </source>
</evidence>